<gene>
    <name evidence="6" type="ORF">DID87_03900</name>
</gene>
<evidence type="ECO:0000313" key="7">
    <source>
        <dbReference type="Proteomes" id="UP000313312"/>
    </source>
</evidence>
<dbReference type="GO" id="GO:0034257">
    <property type="term" value="F:nicotinamide riboside transmembrane transporter activity"/>
    <property type="evidence" value="ECO:0007669"/>
    <property type="project" value="InterPro"/>
</dbReference>
<proteinExistence type="predicted"/>
<protein>
    <submittedName>
        <fullName evidence="6">Nicotinamide mononucleotide transporter</fullName>
    </submittedName>
</protein>
<evidence type="ECO:0000256" key="4">
    <source>
        <dbReference type="ARBA" id="ARBA00023136"/>
    </source>
</evidence>
<evidence type="ECO:0000256" key="3">
    <source>
        <dbReference type="ARBA" id="ARBA00022989"/>
    </source>
</evidence>
<feature type="transmembrane region" description="Helical" evidence="5">
    <location>
        <begin position="92"/>
        <end position="113"/>
    </location>
</feature>
<feature type="transmembrane region" description="Helical" evidence="5">
    <location>
        <begin position="38"/>
        <end position="58"/>
    </location>
</feature>
<dbReference type="GO" id="GO:0016020">
    <property type="term" value="C:membrane"/>
    <property type="evidence" value="ECO:0007669"/>
    <property type="project" value="UniProtKB-SubCell"/>
</dbReference>
<dbReference type="Proteomes" id="UP000313312">
    <property type="component" value="Unassembled WGS sequence"/>
</dbReference>
<keyword evidence="3 5" id="KW-1133">Transmembrane helix</keyword>
<feature type="transmembrane region" description="Helical" evidence="5">
    <location>
        <begin position="147"/>
        <end position="170"/>
    </location>
</feature>
<comment type="caution">
    <text evidence="6">The sequence shown here is derived from an EMBL/GenBank/DDBJ whole genome shotgun (WGS) entry which is preliminary data.</text>
</comment>
<reference evidence="6 7" key="1">
    <citation type="submission" date="2018-05" db="EMBL/GenBank/DDBJ databases">
        <title>Lactobacillus sanfranciscensis Ah4 draft denome sequence.</title>
        <authorList>
            <person name="Zhang G."/>
        </authorList>
    </citation>
    <scope>NUCLEOTIDE SEQUENCE [LARGE SCALE GENOMIC DNA]</scope>
    <source>
        <strain evidence="6 7">Ah4</strain>
    </source>
</reference>
<evidence type="ECO:0000256" key="5">
    <source>
        <dbReference type="SAM" id="Phobius"/>
    </source>
</evidence>
<dbReference type="AlphaFoldDB" id="A0A5C4TIV3"/>
<dbReference type="NCBIfam" id="TIGR01528">
    <property type="entry name" value="NMN_trans_PnuC"/>
    <property type="match status" value="1"/>
</dbReference>
<feature type="transmembrane region" description="Helical" evidence="5">
    <location>
        <begin position="224"/>
        <end position="247"/>
    </location>
</feature>
<keyword evidence="4 5" id="KW-0472">Membrane</keyword>
<feature type="transmembrane region" description="Helical" evidence="5">
    <location>
        <begin position="64"/>
        <end position="85"/>
    </location>
</feature>
<feature type="transmembrane region" description="Helical" evidence="5">
    <location>
        <begin position="201"/>
        <end position="218"/>
    </location>
</feature>
<evidence type="ECO:0000313" key="6">
    <source>
        <dbReference type="EMBL" id="TNK90456.1"/>
    </source>
</evidence>
<organism evidence="6 7">
    <name type="scientific">Fructilactobacillus sanfranciscensis</name>
    <name type="common">Lactobacillus sanfranciscensis</name>
    <dbReference type="NCBI Taxonomy" id="1625"/>
    <lineage>
        <taxon>Bacteria</taxon>
        <taxon>Bacillati</taxon>
        <taxon>Bacillota</taxon>
        <taxon>Bacilli</taxon>
        <taxon>Lactobacillales</taxon>
        <taxon>Lactobacillaceae</taxon>
        <taxon>Fructilactobacillus</taxon>
    </lineage>
</organism>
<name>A0A5C4TIV3_FRUSA</name>
<accession>A0A5C4TIV3</accession>
<dbReference type="RefSeq" id="WP_139562194.1">
    <property type="nucleotide sequence ID" value="NZ_JARBFA010000002.1"/>
</dbReference>
<sequence length="256" mass="29242">MFDSYKRVLTNLPEYSHNIFRKGYFSWLLGQLKGWSKISYTIVAVNFLLQCYILATTISLPGMLWPTIFGFFGSNLAVLCVCGISNRSAINGWAGLLSAIFIITSAAIAHNWANVVEQLIYAIFLDLFCILDPKWENDIHAESFKSWLEWFEYIAFFAVAWAVIYSIFSLTNDANLFWDSLTLALALTGSLLELNLKKEQYIPWILGNVTAICLWFASMKQGTASPALFITYMIFFINSLTGMKWWYSEAKARENK</sequence>
<evidence type="ECO:0000256" key="2">
    <source>
        <dbReference type="ARBA" id="ARBA00022692"/>
    </source>
</evidence>
<dbReference type="Pfam" id="PF04973">
    <property type="entry name" value="NMN_transporter"/>
    <property type="match status" value="1"/>
</dbReference>
<dbReference type="InterPro" id="IPR006419">
    <property type="entry name" value="NMN_transpt_PnuC"/>
</dbReference>
<comment type="subcellular location">
    <subcellularLocation>
        <location evidence="1">Membrane</location>
        <topology evidence="1">Multi-pass membrane protein</topology>
    </subcellularLocation>
</comment>
<dbReference type="EMBL" id="QFCR01000009">
    <property type="protein sequence ID" value="TNK90456.1"/>
    <property type="molecule type" value="Genomic_DNA"/>
</dbReference>
<evidence type="ECO:0000256" key="1">
    <source>
        <dbReference type="ARBA" id="ARBA00004141"/>
    </source>
</evidence>
<keyword evidence="2 5" id="KW-0812">Transmembrane</keyword>